<keyword evidence="1" id="KW-0812">Transmembrane</keyword>
<reference evidence="2 3" key="1">
    <citation type="journal article" date="2016" name="Nat. Commun.">
        <title>Thousands of microbial genomes shed light on interconnected biogeochemical processes in an aquifer system.</title>
        <authorList>
            <person name="Anantharaman K."/>
            <person name="Brown C.T."/>
            <person name="Hug L.A."/>
            <person name="Sharon I."/>
            <person name="Castelle C.J."/>
            <person name="Probst A.J."/>
            <person name="Thomas B.C."/>
            <person name="Singh A."/>
            <person name="Wilkins M.J."/>
            <person name="Karaoz U."/>
            <person name="Brodie E.L."/>
            <person name="Williams K.H."/>
            <person name="Hubbard S.S."/>
            <person name="Banfield J.F."/>
        </authorList>
    </citation>
    <scope>NUCLEOTIDE SEQUENCE [LARGE SCALE GENOMIC DNA]</scope>
</reference>
<dbReference type="AlphaFoldDB" id="A0A1F5MG53"/>
<protein>
    <recommendedName>
        <fullName evidence="4">Type 4 fimbrial biogenesis protein PilX N-terminal domain-containing protein</fullName>
    </recommendedName>
</protein>
<evidence type="ECO:0008006" key="4">
    <source>
        <dbReference type="Google" id="ProtNLM"/>
    </source>
</evidence>
<sequence>MREKGQVVLILILVMTVALGIGISVVQRSLSDVSTASKIEQSSRAFSAAEAGIEKAIQSGATVDEFNLDSNTASVDMQTVPTGTNALEYPPLAKEETATVWLADPDPNVQLPDCTAIDPTKHSPACYQQNSLNVYWGNSTTDRAALELTLVYYSSSQYQSQKWYLDQITRTPANNFDIVTTCAGSLGPGSKYQCSKTIDWSSLGTVTPMLIRARLLYNSTSQPVAVAPIGLGSLPAQGSIFTATGTSGQTQRKIQVFRLDKVVPSFFDYAIFSAGTITK</sequence>
<dbReference type="EMBL" id="MFDT01000068">
    <property type="protein sequence ID" value="OGE64346.1"/>
    <property type="molecule type" value="Genomic_DNA"/>
</dbReference>
<keyword evidence="1" id="KW-1133">Transmembrane helix</keyword>
<evidence type="ECO:0000313" key="3">
    <source>
        <dbReference type="Proteomes" id="UP000178859"/>
    </source>
</evidence>
<keyword evidence="1" id="KW-0472">Membrane</keyword>
<name>A0A1F5MG53_9BACT</name>
<organism evidence="2 3">
    <name type="scientific">Candidatus Daviesbacteria bacterium RIFCSPLOWO2_02_FULL_36_7</name>
    <dbReference type="NCBI Taxonomy" id="1797792"/>
    <lineage>
        <taxon>Bacteria</taxon>
        <taxon>Candidatus Daviesiibacteriota</taxon>
    </lineage>
</organism>
<gene>
    <name evidence="2" type="ORF">A3I48_03025</name>
</gene>
<dbReference type="Proteomes" id="UP000178859">
    <property type="component" value="Unassembled WGS sequence"/>
</dbReference>
<proteinExistence type="predicted"/>
<accession>A0A1F5MG53</accession>
<feature type="transmembrane region" description="Helical" evidence="1">
    <location>
        <begin position="7"/>
        <end position="26"/>
    </location>
</feature>
<evidence type="ECO:0000313" key="2">
    <source>
        <dbReference type="EMBL" id="OGE64346.1"/>
    </source>
</evidence>
<comment type="caution">
    <text evidence="2">The sequence shown here is derived from an EMBL/GenBank/DDBJ whole genome shotgun (WGS) entry which is preliminary data.</text>
</comment>
<evidence type="ECO:0000256" key="1">
    <source>
        <dbReference type="SAM" id="Phobius"/>
    </source>
</evidence>